<keyword evidence="8" id="KW-0464">Manganese</keyword>
<feature type="active site" description="Proton acceptor" evidence="8">
    <location>
        <position position="272"/>
    </location>
</feature>
<feature type="binding site" evidence="8">
    <location>
        <position position="139"/>
    </location>
    <ligand>
        <name>ATP</name>
        <dbReference type="ChEBI" id="CHEBI:30616"/>
    </ligand>
</feature>
<keyword evidence="6 8" id="KW-0067">ATP-binding</keyword>
<evidence type="ECO:0000313" key="10">
    <source>
        <dbReference type="Proteomes" id="UP000501130"/>
    </source>
</evidence>
<evidence type="ECO:0000256" key="5">
    <source>
        <dbReference type="ARBA" id="ARBA00022741"/>
    </source>
</evidence>
<sequence length="522" mass="58340">MVGLFNETILQDRPLFHNHDSILVQEYASLGTPYLAEVPATPLRTEAGLVHLNTALATEVGLNTEELGSTQGIDVLSGNTPFPGYQSRASVYCGHQFGQFVPQLGDGRALLIAEVRKGKQYRQMQLKGAGPTPYSRHADGRAVLRSSIREYLASEAMHALGIPTTRALSLTASADPVFRETTETAAIVCRVSESFLRFGHVEFFCYTNQLQALRNLLTWHIEQHHPEIDLGDTEASFHAGLLQWLSIVVARTARMVAQWQAVGFCHGVMNTDNMSLLGLTIDYGPYGFIDGFDIDHICNHSDHQGRYSYRNQPRIAHWNLYALAQALSPLIPDSKETLQNLLDSFADVFHAEHSALFARKLGLPNEQGDAVDSLIENTLKFMHEHSLDFTRFFRSISALNPSATHEENFASWQQSAFFPLALGDEAQVNNAKLWLKQWREALNPQNLDILAWQKKLDQTNPAFVLRNHLLQNAIELAQRGEFAEVNRLFTALSDPYNAAQLPNEYTAQPPDWAKSLVLSCSS</sequence>
<keyword evidence="4 8" id="KW-0479">Metal-binding</keyword>
<feature type="binding site" evidence="8">
    <location>
        <position position="108"/>
    </location>
    <ligand>
        <name>ATP</name>
        <dbReference type="ChEBI" id="CHEBI:30616"/>
    </ligand>
</feature>
<feature type="binding site" evidence="8">
    <location>
        <position position="105"/>
    </location>
    <ligand>
        <name>ATP</name>
        <dbReference type="ChEBI" id="CHEBI:30616"/>
    </ligand>
</feature>
<comment type="catalytic activity">
    <reaction evidence="8">
        <text>L-threonyl-[protein] + ATP = 3-O-(5'-adenylyl)-L-threonyl-[protein] + diphosphate</text>
        <dbReference type="Rhea" id="RHEA:54292"/>
        <dbReference type="Rhea" id="RHEA-COMP:11060"/>
        <dbReference type="Rhea" id="RHEA-COMP:13847"/>
        <dbReference type="ChEBI" id="CHEBI:30013"/>
        <dbReference type="ChEBI" id="CHEBI:30616"/>
        <dbReference type="ChEBI" id="CHEBI:33019"/>
        <dbReference type="ChEBI" id="CHEBI:138113"/>
        <dbReference type="EC" id="2.7.7.108"/>
    </reaction>
</comment>
<comment type="catalytic activity">
    <reaction evidence="8">
        <text>L-tyrosyl-[protein] + ATP = O-(5'-adenylyl)-L-tyrosyl-[protein] + diphosphate</text>
        <dbReference type="Rhea" id="RHEA:54288"/>
        <dbReference type="Rhea" id="RHEA-COMP:10136"/>
        <dbReference type="Rhea" id="RHEA-COMP:13846"/>
        <dbReference type="ChEBI" id="CHEBI:30616"/>
        <dbReference type="ChEBI" id="CHEBI:33019"/>
        <dbReference type="ChEBI" id="CHEBI:46858"/>
        <dbReference type="ChEBI" id="CHEBI:83624"/>
        <dbReference type="EC" id="2.7.7.108"/>
    </reaction>
</comment>
<accession>A0ABX6N577</accession>
<protein>
    <recommendedName>
        <fullName evidence="8">Protein nucleotidyltransferase YdiU</fullName>
        <ecNumber evidence="8">2.7.7.-</ecNumber>
    </recommendedName>
    <alternativeName>
        <fullName evidence="8">Protein adenylyltransferase YdiU</fullName>
        <ecNumber evidence="8">2.7.7.108</ecNumber>
    </alternativeName>
    <alternativeName>
        <fullName evidence="8">Protein uridylyltransferase YdiU</fullName>
        <ecNumber evidence="8">2.7.7.-</ecNumber>
    </alternativeName>
</protein>
<feature type="binding site" evidence="8">
    <location>
        <position position="127"/>
    </location>
    <ligand>
        <name>ATP</name>
        <dbReference type="ChEBI" id="CHEBI:30616"/>
    </ligand>
</feature>
<keyword evidence="7 8" id="KW-0460">Magnesium</keyword>
<evidence type="ECO:0000256" key="4">
    <source>
        <dbReference type="ARBA" id="ARBA00022723"/>
    </source>
</evidence>
<feature type="binding site" evidence="8">
    <location>
        <position position="273"/>
    </location>
    <ligand>
        <name>Mg(2+)</name>
        <dbReference type="ChEBI" id="CHEBI:18420"/>
    </ligand>
</feature>
<dbReference type="PANTHER" id="PTHR32057">
    <property type="entry name" value="PROTEIN ADENYLYLTRANSFERASE SELO, MITOCHONDRIAL"/>
    <property type="match status" value="1"/>
</dbReference>
<organism evidence="9 10">
    <name type="scientific">Limnobacter profundi</name>
    <dbReference type="NCBI Taxonomy" id="2732163"/>
    <lineage>
        <taxon>Bacteria</taxon>
        <taxon>Pseudomonadati</taxon>
        <taxon>Pseudomonadota</taxon>
        <taxon>Betaproteobacteria</taxon>
        <taxon>Burkholderiales</taxon>
        <taxon>Burkholderiaceae</taxon>
        <taxon>Limnobacter</taxon>
    </lineage>
</organism>
<dbReference type="PANTHER" id="PTHR32057:SF14">
    <property type="entry name" value="PROTEIN ADENYLYLTRANSFERASE SELO, MITOCHONDRIAL"/>
    <property type="match status" value="1"/>
</dbReference>
<dbReference type="Proteomes" id="UP000501130">
    <property type="component" value="Chromosome"/>
</dbReference>
<comment type="catalytic activity">
    <reaction evidence="8">
        <text>L-tyrosyl-[protein] + UTP = O-(5'-uridylyl)-L-tyrosyl-[protein] + diphosphate</text>
        <dbReference type="Rhea" id="RHEA:83887"/>
        <dbReference type="Rhea" id="RHEA-COMP:10136"/>
        <dbReference type="Rhea" id="RHEA-COMP:20238"/>
        <dbReference type="ChEBI" id="CHEBI:33019"/>
        <dbReference type="ChEBI" id="CHEBI:46398"/>
        <dbReference type="ChEBI" id="CHEBI:46858"/>
        <dbReference type="ChEBI" id="CHEBI:90602"/>
    </reaction>
</comment>
<feature type="binding site" evidence="8">
    <location>
        <position position="282"/>
    </location>
    <ligand>
        <name>ATP</name>
        <dbReference type="ChEBI" id="CHEBI:30616"/>
    </ligand>
</feature>
<evidence type="ECO:0000256" key="2">
    <source>
        <dbReference type="ARBA" id="ARBA00022679"/>
    </source>
</evidence>
<comment type="catalytic activity">
    <reaction evidence="8">
        <text>L-histidyl-[protein] + UTP = N(tele)-(5'-uridylyl)-L-histidyl-[protein] + diphosphate</text>
        <dbReference type="Rhea" id="RHEA:83891"/>
        <dbReference type="Rhea" id="RHEA-COMP:9745"/>
        <dbReference type="Rhea" id="RHEA-COMP:20239"/>
        <dbReference type="ChEBI" id="CHEBI:29979"/>
        <dbReference type="ChEBI" id="CHEBI:33019"/>
        <dbReference type="ChEBI" id="CHEBI:46398"/>
        <dbReference type="ChEBI" id="CHEBI:233474"/>
    </reaction>
</comment>
<dbReference type="Pfam" id="PF02696">
    <property type="entry name" value="SelO"/>
    <property type="match status" value="1"/>
</dbReference>
<keyword evidence="3 8" id="KW-0548">Nucleotidyltransferase</keyword>
<comment type="catalytic activity">
    <reaction evidence="8">
        <text>L-seryl-[protein] + UTP = O-(5'-uridylyl)-L-seryl-[protein] + diphosphate</text>
        <dbReference type="Rhea" id="RHEA:64604"/>
        <dbReference type="Rhea" id="RHEA-COMP:9863"/>
        <dbReference type="Rhea" id="RHEA-COMP:16635"/>
        <dbReference type="ChEBI" id="CHEBI:29999"/>
        <dbReference type="ChEBI" id="CHEBI:33019"/>
        <dbReference type="ChEBI" id="CHEBI:46398"/>
        <dbReference type="ChEBI" id="CHEBI:156051"/>
    </reaction>
</comment>
<evidence type="ECO:0000256" key="3">
    <source>
        <dbReference type="ARBA" id="ARBA00022695"/>
    </source>
</evidence>
<name>A0ABX6N577_9BURK</name>
<reference evidence="9 10" key="1">
    <citation type="submission" date="2020-05" db="EMBL/GenBank/DDBJ databases">
        <title>Compete genome of Limnobacter sp. SAORIC-580.</title>
        <authorList>
            <person name="Song J."/>
            <person name="Cho J.-C."/>
        </authorList>
    </citation>
    <scope>NUCLEOTIDE SEQUENCE [LARGE SCALE GENOMIC DNA]</scope>
    <source>
        <strain evidence="9 10">SAORIC-580</strain>
    </source>
</reference>
<feature type="binding site" evidence="8">
    <location>
        <position position="140"/>
    </location>
    <ligand>
        <name>ATP</name>
        <dbReference type="ChEBI" id="CHEBI:30616"/>
    </ligand>
</feature>
<comment type="similarity">
    <text evidence="1 8">Belongs to the SELO family.</text>
</comment>
<keyword evidence="5 8" id="KW-0547">Nucleotide-binding</keyword>
<dbReference type="InterPro" id="IPR003846">
    <property type="entry name" value="SelO"/>
</dbReference>
<proteinExistence type="inferred from homology"/>
<dbReference type="HAMAP" id="MF_00692">
    <property type="entry name" value="SelO"/>
    <property type="match status" value="1"/>
</dbReference>
<comment type="cofactor">
    <cofactor evidence="8">
        <name>Mg(2+)</name>
        <dbReference type="ChEBI" id="CHEBI:18420"/>
    </cofactor>
    <cofactor evidence="8">
        <name>Mn(2+)</name>
        <dbReference type="ChEBI" id="CHEBI:29035"/>
    </cofactor>
</comment>
<comment type="catalytic activity">
    <reaction evidence="8">
        <text>L-seryl-[protein] + ATP = 3-O-(5'-adenylyl)-L-seryl-[protein] + diphosphate</text>
        <dbReference type="Rhea" id="RHEA:58120"/>
        <dbReference type="Rhea" id="RHEA-COMP:9863"/>
        <dbReference type="Rhea" id="RHEA-COMP:15073"/>
        <dbReference type="ChEBI" id="CHEBI:29999"/>
        <dbReference type="ChEBI" id="CHEBI:30616"/>
        <dbReference type="ChEBI" id="CHEBI:33019"/>
        <dbReference type="ChEBI" id="CHEBI:142516"/>
        <dbReference type="EC" id="2.7.7.108"/>
    </reaction>
</comment>
<feature type="binding site" evidence="8">
    <location>
        <position position="107"/>
    </location>
    <ligand>
        <name>ATP</name>
        <dbReference type="ChEBI" id="CHEBI:30616"/>
    </ligand>
</feature>
<gene>
    <name evidence="8" type="primary">ydiU</name>
    <name evidence="8" type="synonym">selO</name>
    <name evidence="9" type="ORF">HKT17_07390</name>
</gene>
<evidence type="ECO:0000256" key="7">
    <source>
        <dbReference type="ARBA" id="ARBA00022842"/>
    </source>
</evidence>
<feature type="binding site" evidence="8">
    <location>
        <position position="190"/>
    </location>
    <ligand>
        <name>ATP</name>
        <dbReference type="ChEBI" id="CHEBI:30616"/>
    </ligand>
</feature>
<evidence type="ECO:0000313" key="9">
    <source>
        <dbReference type="EMBL" id="QJR29548.1"/>
    </source>
</evidence>
<dbReference type="EMBL" id="CP053084">
    <property type="protein sequence ID" value="QJR29548.1"/>
    <property type="molecule type" value="Genomic_DNA"/>
</dbReference>
<dbReference type="EC" id="2.7.7.-" evidence="8"/>
<dbReference type="NCBIfam" id="NF000658">
    <property type="entry name" value="PRK00029.1"/>
    <property type="match status" value="1"/>
</dbReference>
<evidence type="ECO:0000256" key="6">
    <source>
        <dbReference type="ARBA" id="ARBA00022840"/>
    </source>
</evidence>
<dbReference type="EC" id="2.7.7.108" evidence="8"/>
<comment type="function">
    <text evidence="8">Nucleotidyltransferase involved in the post-translational modification of proteins. It can catalyze the addition of adenosine monophosphate (AMP) or uridine monophosphate (UMP) to a protein, resulting in modifications known as AMPylation and UMPylation.</text>
</comment>
<feature type="binding site" evidence="8">
    <location>
        <position position="197"/>
    </location>
    <ligand>
        <name>ATP</name>
        <dbReference type="ChEBI" id="CHEBI:30616"/>
    </ligand>
</feature>
<keyword evidence="2 8" id="KW-0808">Transferase</keyword>
<keyword evidence="10" id="KW-1185">Reference proteome</keyword>
<feature type="binding site" evidence="8">
    <location>
        <position position="282"/>
    </location>
    <ligand>
        <name>Mg(2+)</name>
        <dbReference type="ChEBI" id="CHEBI:18420"/>
    </ligand>
</feature>
<evidence type="ECO:0000256" key="1">
    <source>
        <dbReference type="ARBA" id="ARBA00009747"/>
    </source>
</evidence>
<evidence type="ECO:0000256" key="8">
    <source>
        <dbReference type="HAMAP-Rule" id="MF_00692"/>
    </source>
</evidence>